<dbReference type="InParanoid" id="A0A078AK48"/>
<dbReference type="OrthoDB" id="10601255at2759"/>
<protein>
    <submittedName>
        <fullName evidence="2">Uncharacterized protein</fullName>
    </submittedName>
</protein>
<evidence type="ECO:0000256" key="1">
    <source>
        <dbReference type="SAM" id="Phobius"/>
    </source>
</evidence>
<accession>A0A078AK48</accession>
<reference evidence="2 3" key="1">
    <citation type="submission" date="2014-06" db="EMBL/GenBank/DDBJ databases">
        <authorList>
            <person name="Swart Estienne"/>
        </authorList>
    </citation>
    <scope>NUCLEOTIDE SEQUENCE [LARGE SCALE GENOMIC DNA]</scope>
    <source>
        <strain evidence="2 3">130c</strain>
    </source>
</reference>
<keyword evidence="1" id="KW-0472">Membrane</keyword>
<sequence length="146" mass="17556">MADKKRQAALESLRDMPEFKSFEEKSLEEQADEITYSLLWNEQNPLFTFDTQDQIKRREFTRSLVGAGIFFTMLTTIDLRVLRRMEAKKTQKMGPLRKLAILNILNMPFYYYFYHDVTGRYRDLEKHLVTKYLIIGDELLYKRRIV</sequence>
<name>A0A078AK48_STYLE</name>
<gene>
    <name evidence="2" type="primary">Contig19331.g20500</name>
    <name evidence="2" type="ORF">STYLEM_10188</name>
</gene>
<proteinExistence type="predicted"/>
<organism evidence="2 3">
    <name type="scientific">Stylonychia lemnae</name>
    <name type="common">Ciliate</name>
    <dbReference type="NCBI Taxonomy" id="5949"/>
    <lineage>
        <taxon>Eukaryota</taxon>
        <taxon>Sar</taxon>
        <taxon>Alveolata</taxon>
        <taxon>Ciliophora</taxon>
        <taxon>Intramacronucleata</taxon>
        <taxon>Spirotrichea</taxon>
        <taxon>Stichotrichia</taxon>
        <taxon>Sporadotrichida</taxon>
        <taxon>Oxytrichidae</taxon>
        <taxon>Stylonychinae</taxon>
        <taxon>Stylonychia</taxon>
    </lineage>
</organism>
<feature type="transmembrane region" description="Helical" evidence="1">
    <location>
        <begin position="64"/>
        <end position="83"/>
    </location>
</feature>
<feature type="transmembrane region" description="Helical" evidence="1">
    <location>
        <begin position="95"/>
        <end position="114"/>
    </location>
</feature>
<evidence type="ECO:0000313" key="2">
    <source>
        <dbReference type="EMBL" id="CDW81178.1"/>
    </source>
</evidence>
<evidence type="ECO:0000313" key="3">
    <source>
        <dbReference type="Proteomes" id="UP000039865"/>
    </source>
</evidence>
<dbReference type="AlphaFoldDB" id="A0A078AK48"/>
<keyword evidence="1" id="KW-0812">Transmembrane</keyword>
<keyword evidence="1" id="KW-1133">Transmembrane helix</keyword>
<keyword evidence="3" id="KW-1185">Reference proteome</keyword>
<dbReference type="EMBL" id="CCKQ01009674">
    <property type="protein sequence ID" value="CDW81178.1"/>
    <property type="molecule type" value="Genomic_DNA"/>
</dbReference>
<dbReference type="Proteomes" id="UP000039865">
    <property type="component" value="Unassembled WGS sequence"/>
</dbReference>